<evidence type="ECO:0000313" key="6">
    <source>
        <dbReference type="EMBL" id="SDF25770.1"/>
    </source>
</evidence>
<gene>
    <name evidence="6" type="ORF">SAMN04488567_3772</name>
</gene>
<dbReference type="EMBL" id="FNAT01000009">
    <property type="protein sequence ID" value="SDF25770.1"/>
    <property type="molecule type" value="Genomic_DNA"/>
</dbReference>
<dbReference type="InterPro" id="IPR008217">
    <property type="entry name" value="Ccc1_fam"/>
</dbReference>
<evidence type="ECO:0000256" key="4">
    <source>
        <dbReference type="ARBA" id="ARBA00023136"/>
    </source>
</evidence>
<evidence type="ECO:0000313" key="7">
    <source>
        <dbReference type="Proteomes" id="UP000198922"/>
    </source>
</evidence>
<sequence>MLSFGRPPADHGHGRAEIAQRLARAGHGGHLKDAIYGAMDGAVTTFAIVAGVQGAGLSPKIILALGAANLLADGFSMAAGNYSGTKAERDDAARLRAVEERHIDLYPEGEREEIRQILAAKGLGGSVLERAVTAISRNRRAWVELMLVDEYGLSPKTPAPLPAALVTFAAFLVAGLVPLAPFALGFDAAFGLSVAMTAAAFFAIGALKSRWSLAPWWRSGAETLAIGGTAAAIAYLVGSLFRGIG</sequence>
<reference evidence="7" key="1">
    <citation type="submission" date="2016-10" db="EMBL/GenBank/DDBJ databases">
        <authorList>
            <person name="Varghese N."/>
            <person name="Submissions S."/>
        </authorList>
    </citation>
    <scope>NUCLEOTIDE SEQUENCE [LARGE SCALE GENOMIC DNA]</scope>
    <source>
        <strain evidence="7">DSM 21424</strain>
    </source>
</reference>
<proteinExistence type="predicted"/>
<dbReference type="STRING" id="521013.SAMN04488567_3772"/>
<dbReference type="AlphaFoldDB" id="A0A1G7JLF5"/>
<feature type="transmembrane region" description="Helical" evidence="5">
    <location>
        <begin position="219"/>
        <end position="241"/>
    </location>
</feature>
<keyword evidence="2 5" id="KW-0812">Transmembrane</keyword>
<evidence type="ECO:0000256" key="5">
    <source>
        <dbReference type="SAM" id="Phobius"/>
    </source>
</evidence>
<dbReference type="GO" id="GO:0012505">
    <property type="term" value="C:endomembrane system"/>
    <property type="evidence" value="ECO:0007669"/>
    <property type="project" value="UniProtKB-SubCell"/>
</dbReference>
<dbReference type="PANTHER" id="PTHR31851">
    <property type="entry name" value="FE(2+)/MN(2+) TRANSPORTER PCL1"/>
    <property type="match status" value="1"/>
</dbReference>
<keyword evidence="7" id="KW-1185">Reference proteome</keyword>
<feature type="transmembrane region" description="Helical" evidence="5">
    <location>
        <begin position="188"/>
        <end position="207"/>
    </location>
</feature>
<organism evidence="6 7">
    <name type="scientific">Limimaricola pyoseonensis</name>
    <dbReference type="NCBI Taxonomy" id="521013"/>
    <lineage>
        <taxon>Bacteria</taxon>
        <taxon>Pseudomonadati</taxon>
        <taxon>Pseudomonadota</taxon>
        <taxon>Alphaproteobacteria</taxon>
        <taxon>Rhodobacterales</taxon>
        <taxon>Paracoccaceae</taxon>
        <taxon>Limimaricola</taxon>
    </lineage>
</organism>
<dbReference type="GO" id="GO:0005384">
    <property type="term" value="F:manganese ion transmembrane transporter activity"/>
    <property type="evidence" value="ECO:0007669"/>
    <property type="project" value="InterPro"/>
</dbReference>
<dbReference type="Proteomes" id="UP000198922">
    <property type="component" value="Unassembled WGS sequence"/>
</dbReference>
<dbReference type="OrthoDB" id="5506246at2"/>
<dbReference type="GO" id="GO:0030026">
    <property type="term" value="P:intracellular manganese ion homeostasis"/>
    <property type="evidence" value="ECO:0007669"/>
    <property type="project" value="InterPro"/>
</dbReference>
<dbReference type="RefSeq" id="WP_090114566.1">
    <property type="nucleotide sequence ID" value="NZ_FNAT01000009.1"/>
</dbReference>
<comment type="subcellular location">
    <subcellularLocation>
        <location evidence="1">Endomembrane system</location>
        <topology evidence="1">Multi-pass membrane protein</topology>
    </subcellularLocation>
</comment>
<feature type="transmembrane region" description="Helical" evidence="5">
    <location>
        <begin position="161"/>
        <end position="182"/>
    </location>
</feature>
<accession>A0A1G7JLF5</accession>
<evidence type="ECO:0000256" key="1">
    <source>
        <dbReference type="ARBA" id="ARBA00004127"/>
    </source>
</evidence>
<name>A0A1G7JLF5_9RHOB</name>
<keyword evidence="3 5" id="KW-1133">Transmembrane helix</keyword>
<keyword evidence="4 5" id="KW-0472">Membrane</keyword>
<evidence type="ECO:0000256" key="2">
    <source>
        <dbReference type="ARBA" id="ARBA00022692"/>
    </source>
</evidence>
<dbReference type="Pfam" id="PF01988">
    <property type="entry name" value="VIT1"/>
    <property type="match status" value="1"/>
</dbReference>
<evidence type="ECO:0000256" key="3">
    <source>
        <dbReference type="ARBA" id="ARBA00022989"/>
    </source>
</evidence>
<protein>
    <submittedName>
        <fullName evidence="6">Predicted Fe2+/Mn2+ transporter, VIT1/CCC1 family</fullName>
    </submittedName>
</protein>